<dbReference type="InterPro" id="IPR001539">
    <property type="entry name" value="Peptidase_U32"/>
</dbReference>
<evidence type="ECO:0000313" key="5">
    <source>
        <dbReference type="EMBL" id="SDC47587.1"/>
    </source>
</evidence>
<evidence type="ECO:0000259" key="4">
    <source>
        <dbReference type="Pfam" id="PF16325"/>
    </source>
</evidence>
<evidence type="ECO:0000256" key="3">
    <source>
        <dbReference type="ARBA" id="ARBA00038374"/>
    </source>
</evidence>
<protein>
    <submittedName>
        <fullName evidence="5">Putative protease</fullName>
    </submittedName>
</protein>
<dbReference type="PANTHER" id="PTHR30217">
    <property type="entry name" value="PEPTIDASE U32 FAMILY"/>
    <property type="match status" value="1"/>
</dbReference>
<dbReference type="InterPro" id="IPR032525">
    <property type="entry name" value="Peptidase_U32_C"/>
</dbReference>
<keyword evidence="6" id="KW-1185">Reference proteome</keyword>
<keyword evidence="2" id="KW-0378">Hydrolase</keyword>
<keyword evidence="1 5" id="KW-0645">Protease</keyword>
<feature type="domain" description="Peptidase family U32 C-terminal" evidence="4">
    <location>
        <begin position="319"/>
        <end position="399"/>
    </location>
</feature>
<organism evidence="5 6">
    <name type="scientific">Geotoga petraea</name>
    <dbReference type="NCBI Taxonomy" id="28234"/>
    <lineage>
        <taxon>Bacteria</taxon>
        <taxon>Thermotogati</taxon>
        <taxon>Thermotogota</taxon>
        <taxon>Thermotogae</taxon>
        <taxon>Petrotogales</taxon>
        <taxon>Petrotogaceae</taxon>
        <taxon>Geotoga</taxon>
    </lineage>
</organism>
<comment type="similarity">
    <text evidence="3">Belongs to the peptidase U32 family.</text>
</comment>
<dbReference type="RefSeq" id="WP_091403564.1">
    <property type="nucleotide sequence ID" value="NZ_FMYV01000004.1"/>
</dbReference>
<dbReference type="STRING" id="28234.SAMN04488588_1166"/>
<evidence type="ECO:0000256" key="1">
    <source>
        <dbReference type="ARBA" id="ARBA00022670"/>
    </source>
</evidence>
<dbReference type="InterPro" id="IPR051454">
    <property type="entry name" value="RNA/ubiquinone_mod_enzymes"/>
</dbReference>
<gene>
    <name evidence="5" type="ORF">SAMN04488588_1166</name>
</gene>
<dbReference type="Proteomes" id="UP000199322">
    <property type="component" value="Unassembled WGS sequence"/>
</dbReference>
<dbReference type="AlphaFoldDB" id="A0A1G6LWW7"/>
<proteinExistence type="inferred from homology"/>
<name>A0A1G6LWW7_9BACT</name>
<dbReference type="Pfam" id="PF16325">
    <property type="entry name" value="Peptidase_U32_C"/>
    <property type="match status" value="1"/>
</dbReference>
<evidence type="ECO:0000313" key="6">
    <source>
        <dbReference type="Proteomes" id="UP000199322"/>
    </source>
</evidence>
<dbReference type="EMBL" id="FMYV01000004">
    <property type="protein sequence ID" value="SDC47587.1"/>
    <property type="molecule type" value="Genomic_DNA"/>
</dbReference>
<dbReference type="GO" id="GO:0006508">
    <property type="term" value="P:proteolysis"/>
    <property type="evidence" value="ECO:0007669"/>
    <property type="project" value="UniProtKB-KW"/>
</dbReference>
<reference evidence="5 6" key="1">
    <citation type="submission" date="2016-10" db="EMBL/GenBank/DDBJ databases">
        <authorList>
            <person name="de Groot N.N."/>
        </authorList>
    </citation>
    <scope>NUCLEOTIDE SEQUENCE [LARGE SCALE GENOMIC DNA]</scope>
    <source>
        <strain evidence="5 6">WG14</strain>
    </source>
</reference>
<dbReference type="Gene3D" id="2.40.30.10">
    <property type="entry name" value="Translation factors"/>
    <property type="match status" value="1"/>
</dbReference>
<dbReference type="PANTHER" id="PTHR30217:SF6">
    <property type="entry name" value="TRNA HYDROXYLATION PROTEIN P"/>
    <property type="match status" value="1"/>
</dbReference>
<accession>A0A1G6LWW7</accession>
<dbReference type="GO" id="GO:0008233">
    <property type="term" value="F:peptidase activity"/>
    <property type="evidence" value="ECO:0007669"/>
    <property type="project" value="UniProtKB-KW"/>
</dbReference>
<dbReference type="Pfam" id="PF01136">
    <property type="entry name" value="Peptidase_U32"/>
    <property type="match status" value="1"/>
</dbReference>
<evidence type="ECO:0000256" key="2">
    <source>
        <dbReference type="ARBA" id="ARBA00022801"/>
    </source>
</evidence>
<sequence>MKKIELLSPAGNYEKLDMVYRYGADAAYIGGKMFNLRAFADNFNDAELENAVKLAHSLNKKLYVTLNIIPHNNDLERMPEYVKYLDTLGLDGIIVADMGVFQIVKENSNIPINISTQASNTNWASVKMWKDLGAKRVILAREVSIKEIREIRDKVPDIELEAFVHGAMCMSISGRCLLSNYMTGRDANRGACAQPCRWKYNLVEEKRPGQYFPIGEDERGTYIMNSKDLCTIEFLDQMIDAGLDSLKIEGRMKGIYYAATTTKIYRQAIDEYYEKKWEFKQKWLDELMTISHRNYTSGFYFKKPGTEDHNYDSSAYKHTHKLVAKVLKDLGDDHYLLEVRNKLNVGDEVEIIQPKGDPIKINFPEMQNNKNGENIVSANPNTIIKIKTELDLSEKDMIRKKVIK</sequence>
<dbReference type="PROSITE" id="PS01276">
    <property type="entry name" value="PEPTIDASE_U32"/>
    <property type="match status" value="1"/>
</dbReference>